<reference evidence="1" key="1">
    <citation type="submission" date="2013-05" db="EMBL/GenBank/DDBJ databases">
        <authorList>
            <person name="Yim A.K.Y."/>
            <person name="Chan T.F."/>
            <person name="Ji K.M."/>
            <person name="Liu X.Y."/>
            <person name="Zhou J.W."/>
            <person name="Li R.Q."/>
            <person name="Yang K.Y."/>
            <person name="Li J."/>
            <person name="Li M."/>
            <person name="Law P.T.W."/>
            <person name="Wu Y.L."/>
            <person name="Cai Z.L."/>
            <person name="Qin H."/>
            <person name="Bao Y."/>
            <person name="Leung R.K.K."/>
            <person name="Ng P.K.S."/>
            <person name="Zou J."/>
            <person name="Zhong X.J."/>
            <person name="Ran P.X."/>
            <person name="Zhong N.S."/>
            <person name="Liu Z.G."/>
            <person name="Tsui S.K.W."/>
        </authorList>
    </citation>
    <scope>NUCLEOTIDE SEQUENCE</scope>
    <source>
        <strain evidence="1">Derf</strain>
        <tissue evidence="1">Whole organism</tissue>
    </source>
</reference>
<gene>
    <name evidence="1" type="ORF">DERF_007027</name>
</gene>
<protein>
    <submittedName>
        <fullName evidence="1">Uncharacterized protein</fullName>
    </submittedName>
</protein>
<sequence length="82" mass="9560">MNQMWPVGMELCLTFGNSLLSFDKNNFVLSLNPMYVFDRSDKRNQLAYNAQYIYLNSTVTSEQMKFESNEKCGTLNLCSPQW</sequence>
<evidence type="ECO:0000313" key="1">
    <source>
        <dbReference type="EMBL" id="KAH9516274.1"/>
    </source>
</evidence>
<evidence type="ECO:0000313" key="2">
    <source>
        <dbReference type="Proteomes" id="UP000790347"/>
    </source>
</evidence>
<dbReference type="AlphaFoldDB" id="A0A922HYI5"/>
<accession>A0A922HYI5</accession>
<reference evidence="1" key="2">
    <citation type="journal article" date="2022" name="Res Sq">
        <title>Comparative Genomics Reveals Insights into the Divergent Evolution of Astigmatic Mites and Household Pest Adaptations.</title>
        <authorList>
            <person name="Xiong Q."/>
            <person name="Wan A.T.-Y."/>
            <person name="Liu X.-Y."/>
            <person name="Fung C.S.-H."/>
            <person name="Xiao X."/>
            <person name="Malainual N."/>
            <person name="Hou J."/>
            <person name="Wang L."/>
            <person name="Wang M."/>
            <person name="Yang K."/>
            <person name="Cui Y."/>
            <person name="Leung E."/>
            <person name="Nong W."/>
            <person name="Shin S.-K."/>
            <person name="Au S."/>
            <person name="Jeong K.Y."/>
            <person name="Chew F.T."/>
            <person name="Hui J."/>
            <person name="Leung T.F."/>
            <person name="Tungtrongchitr A."/>
            <person name="Zhong N."/>
            <person name="Liu Z."/>
            <person name="Tsui S."/>
        </authorList>
    </citation>
    <scope>NUCLEOTIDE SEQUENCE</scope>
    <source>
        <strain evidence="1">Derf</strain>
        <tissue evidence="1">Whole organism</tissue>
    </source>
</reference>
<organism evidence="1 2">
    <name type="scientific">Dermatophagoides farinae</name>
    <name type="common">American house dust mite</name>
    <dbReference type="NCBI Taxonomy" id="6954"/>
    <lineage>
        <taxon>Eukaryota</taxon>
        <taxon>Metazoa</taxon>
        <taxon>Ecdysozoa</taxon>
        <taxon>Arthropoda</taxon>
        <taxon>Chelicerata</taxon>
        <taxon>Arachnida</taxon>
        <taxon>Acari</taxon>
        <taxon>Acariformes</taxon>
        <taxon>Sarcoptiformes</taxon>
        <taxon>Astigmata</taxon>
        <taxon>Psoroptidia</taxon>
        <taxon>Analgoidea</taxon>
        <taxon>Pyroglyphidae</taxon>
        <taxon>Dermatophagoidinae</taxon>
        <taxon>Dermatophagoides</taxon>
    </lineage>
</organism>
<proteinExistence type="predicted"/>
<keyword evidence="2" id="KW-1185">Reference proteome</keyword>
<dbReference type="Proteomes" id="UP000790347">
    <property type="component" value="Unassembled WGS sequence"/>
</dbReference>
<dbReference type="EMBL" id="ASGP02000003">
    <property type="protein sequence ID" value="KAH9516274.1"/>
    <property type="molecule type" value="Genomic_DNA"/>
</dbReference>
<name>A0A922HYI5_DERFA</name>
<comment type="caution">
    <text evidence="1">The sequence shown here is derived from an EMBL/GenBank/DDBJ whole genome shotgun (WGS) entry which is preliminary data.</text>
</comment>
<feature type="non-terminal residue" evidence="1">
    <location>
        <position position="82"/>
    </location>
</feature>